<dbReference type="RefSeq" id="XP_025344614.1">
    <property type="nucleotide sequence ID" value="XM_025487598.1"/>
</dbReference>
<accession>A0A2V1B0W2</accession>
<evidence type="ECO:0000313" key="3">
    <source>
        <dbReference type="Proteomes" id="UP000244309"/>
    </source>
</evidence>
<evidence type="ECO:0008006" key="4">
    <source>
        <dbReference type="Google" id="ProtNLM"/>
    </source>
</evidence>
<dbReference type="EMBL" id="PKFO01000011">
    <property type="protein sequence ID" value="PVH23674.1"/>
    <property type="molecule type" value="Genomic_DNA"/>
</dbReference>
<dbReference type="PANTHER" id="PTHR37283">
    <property type="entry name" value="PH DOMAIN-CONTAINING PROTEIN YHR131C"/>
    <property type="match status" value="1"/>
</dbReference>
<dbReference type="GeneID" id="37009296"/>
<reference evidence="2 3" key="1">
    <citation type="submission" date="2017-12" db="EMBL/GenBank/DDBJ databases">
        <title>Genome Sequence of a Multidrug-Resistant Candida haemulonii Isolate from a Patient with Chronic Leg Ulcers in Israel.</title>
        <authorList>
            <person name="Chow N.A."/>
            <person name="Gade L."/>
            <person name="Batra D."/>
            <person name="Rowe L.A."/>
            <person name="Ben-Ami R."/>
            <person name="Loparev V.N."/>
            <person name="Litvintseva A.P."/>
        </authorList>
    </citation>
    <scope>NUCLEOTIDE SEQUENCE [LARGE SCALE GENOMIC DNA]</scope>
    <source>
        <strain evidence="2 3">B11899</strain>
    </source>
</reference>
<dbReference type="InterPro" id="IPR011993">
    <property type="entry name" value="PH-like_dom_sf"/>
</dbReference>
<dbReference type="VEuPathDB" id="FungiDB:CXQ85_003966"/>
<feature type="region of interest" description="Disordered" evidence="1">
    <location>
        <begin position="65"/>
        <end position="84"/>
    </location>
</feature>
<evidence type="ECO:0000313" key="2">
    <source>
        <dbReference type="EMBL" id="PVH23674.1"/>
    </source>
</evidence>
<dbReference type="PANTHER" id="PTHR37283:SF1">
    <property type="entry name" value="PH DOMAIN-CONTAINING PROTEIN YHR131C"/>
    <property type="match status" value="1"/>
</dbReference>
<feature type="compositionally biased region" description="Acidic residues" evidence="1">
    <location>
        <begin position="452"/>
        <end position="470"/>
    </location>
</feature>
<dbReference type="Proteomes" id="UP000244309">
    <property type="component" value="Unassembled WGS sequence"/>
</dbReference>
<dbReference type="AlphaFoldDB" id="A0A2V1B0W2"/>
<feature type="compositionally biased region" description="Basic and acidic residues" evidence="1">
    <location>
        <begin position="426"/>
        <end position="451"/>
    </location>
</feature>
<dbReference type="OrthoDB" id="5865767at2759"/>
<gene>
    <name evidence="2" type="ORF">CXQ85_003966</name>
</gene>
<organism evidence="2 3">
    <name type="scientific">Candidozyma haemuli</name>
    <dbReference type="NCBI Taxonomy" id="45357"/>
    <lineage>
        <taxon>Eukaryota</taxon>
        <taxon>Fungi</taxon>
        <taxon>Dikarya</taxon>
        <taxon>Ascomycota</taxon>
        <taxon>Saccharomycotina</taxon>
        <taxon>Pichiomycetes</taxon>
        <taxon>Metschnikowiaceae</taxon>
        <taxon>Candidozyma</taxon>
    </lineage>
</organism>
<comment type="caution">
    <text evidence="2">The sequence shown here is derived from an EMBL/GenBank/DDBJ whole genome shotgun (WGS) entry which is preliminary data.</text>
</comment>
<evidence type="ECO:0000256" key="1">
    <source>
        <dbReference type="SAM" id="MobiDB-lite"/>
    </source>
</evidence>
<keyword evidence="3" id="KW-1185">Reference proteome</keyword>
<name>A0A2V1B0W2_9ASCO</name>
<proteinExistence type="predicted"/>
<protein>
    <recommendedName>
        <fullName evidence="4">PH domain-containing protein</fullName>
    </recommendedName>
</protein>
<dbReference type="Gene3D" id="2.30.29.30">
    <property type="entry name" value="Pleckstrin-homology domain (PH domain)/Phosphotyrosine-binding domain (PTB)"/>
    <property type="match status" value="1"/>
</dbReference>
<feature type="region of interest" description="Disordered" evidence="1">
    <location>
        <begin position="426"/>
        <end position="506"/>
    </location>
</feature>
<dbReference type="SUPFAM" id="SSF50729">
    <property type="entry name" value="PH domain-like"/>
    <property type="match status" value="1"/>
</dbReference>
<dbReference type="STRING" id="45357.A0A2V1B0W2"/>
<sequence length="645" mass="72192">MIRLVELDDAKSVPHILSEHWGEPFASGRPEPLVSVKYSDSESFDSDNDITSLISSVALDESNSVPLTAPTTQTTHDSDVSLSKDNATDVPEKIFDSSIYRSQESYLQFMEPSPVYPPHYSTLPPGGCPRYPVSESVHQSDSLPPYSPAAYKIGMVAKKAEWLSPFQPASSRSWKNIIIELNSTQVNLYRVPSHLESYLRSAYRLEDGCKAFGEVALESRFTSQKDRQFHSICSQLGVLPLDDTGMKQSSSRIFHKATSQSHLLRSYSLLHAKVGLASDYSKKPNVLRLRLENEQFLLQFHSTRDLIDWHLGLSVGQDVSPDIQAREVPKYRTVPRRRRGQSCIINSAPFINNMRVKRARSSSMPNTSGRLRTKFHDVKQRIRSNSTMDRTTSNVNMDESWNSETIMEVQQCIVAPVNETEGVPKIEDRNVHVFEDDSEDIRNMSDLHRSDDDDEGDDDDDDDEEEDIDDIEGRNAGSIGTYGNIGHGEGHGHVATDDSGSSNSATRFTPVERLSSTIGSQVSESKVSNVTQKTESERRFLRNCVKCIKPLCFDEPWTNKTLVKATSASTVTMRDSNPCHVDSAVQHRETRPGYISETKSSFRSRRGLSFTRNASDNCEVSAACTPSHKLREYVVGSHSLVPKES</sequence>